<reference evidence="10" key="1">
    <citation type="journal article" date="2017" name="Genome Biol.">
        <title>Comparative genomics reveals high biological diversity and specific adaptations in the industrially and medically important fungal genus Aspergillus.</title>
        <authorList>
            <person name="de Vries R.P."/>
            <person name="Riley R."/>
            <person name="Wiebenga A."/>
            <person name="Aguilar-Osorio G."/>
            <person name="Amillis S."/>
            <person name="Uchima C.A."/>
            <person name="Anderluh G."/>
            <person name="Asadollahi M."/>
            <person name="Askin M."/>
            <person name="Barry K."/>
            <person name="Battaglia E."/>
            <person name="Bayram O."/>
            <person name="Benocci T."/>
            <person name="Braus-Stromeyer S.A."/>
            <person name="Caldana C."/>
            <person name="Canovas D."/>
            <person name="Cerqueira G.C."/>
            <person name="Chen F."/>
            <person name="Chen W."/>
            <person name="Choi C."/>
            <person name="Clum A."/>
            <person name="Dos Santos R.A."/>
            <person name="Damasio A.R."/>
            <person name="Diallinas G."/>
            <person name="Emri T."/>
            <person name="Fekete E."/>
            <person name="Flipphi M."/>
            <person name="Freyberg S."/>
            <person name="Gallo A."/>
            <person name="Gournas C."/>
            <person name="Habgood R."/>
            <person name="Hainaut M."/>
            <person name="Harispe M.L."/>
            <person name="Henrissat B."/>
            <person name="Hilden K.S."/>
            <person name="Hope R."/>
            <person name="Hossain A."/>
            <person name="Karabika E."/>
            <person name="Karaffa L."/>
            <person name="Karanyi Z."/>
            <person name="Krasevec N."/>
            <person name="Kuo A."/>
            <person name="Kusch H."/>
            <person name="LaButti K."/>
            <person name="Lagendijk E.L."/>
            <person name="Lapidus A."/>
            <person name="Levasseur A."/>
            <person name="Lindquist E."/>
            <person name="Lipzen A."/>
            <person name="Logrieco A.F."/>
            <person name="MacCabe A."/>
            <person name="Maekelae M.R."/>
            <person name="Malavazi I."/>
            <person name="Melin P."/>
            <person name="Meyer V."/>
            <person name="Mielnichuk N."/>
            <person name="Miskei M."/>
            <person name="Molnar A.P."/>
            <person name="Mule G."/>
            <person name="Ngan C.Y."/>
            <person name="Orejas M."/>
            <person name="Orosz E."/>
            <person name="Ouedraogo J.P."/>
            <person name="Overkamp K.M."/>
            <person name="Park H.-S."/>
            <person name="Perrone G."/>
            <person name="Piumi F."/>
            <person name="Punt P.J."/>
            <person name="Ram A.F."/>
            <person name="Ramon A."/>
            <person name="Rauscher S."/>
            <person name="Record E."/>
            <person name="Riano-Pachon D.M."/>
            <person name="Robert V."/>
            <person name="Roehrig J."/>
            <person name="Ruller R."/>
            <person name="Salamov A."/>
            <person name="Salih N.S."/>
            <person name="Samson R.A."/>
            <person name="Sandor E."/>
            <person name="Sanguinetti M."/>
            <person name="Schuetze T."/>
            <person name="Sepcic K."/>
            <person name="Shelest E."/>
            <person name="Sherlock G."/>
            <person name="Sophianopoulou V."/>
            <person name="Squina F.M."/>
            <person name="Sun H."/>
            <person name="Susca A."/>
            <person name="Todd R.B."/>
            <person name="Tsang A."/>
            <person name="Unkles S.E."/>
            <person name="van de Wiele N."/>
            <person name="van Rossen-Uffink D."/>
            <person name="Oliveira J.V."/>
            <person name="Vesth T.C."/>
            <person name="Visser J."/>
            <person name="Yu J.-H."/>
            <person name="Zhou M."/>
            <person name="Andersen M.R."/>
            <person name="Archer D.B."/>
            <person name="Baker S.E."/>
            <person name="Benoit I."/>
            <person name="Brakhage A.A."/>
            <person name="Braus G.H."/>
            <person name="Fischer R."/>
            <person name="Frisvad J.C."/>
            <person name="Goldman G.H."/>
            <person name="Houbraken J."/>
            <person name="Oakley B."/>
            <person name="Pocsi I."/>
            <person name="Scazzocchio C."/>
            <person name="Seiboth B."/>
            <person name="vanKuyk P.A."/>
            <person name="Wortman J."/>
            <person name="Dyer P.S."/>
            <person name="Grigoriev I.V."/>
        </authorList>
    </citation>
    <scope>NUCLEOTIDE SEQUENCE [LARGE SCALE GENOMIC DNA]</scope>
    <source>
        <strain evidence="10">ITEM 5010</strain>
    </source>
</reference>
<dbReference type="PANTHER" id="PTHR31668">
    <property type="entry name" value="GLUCOSE TRANSPORT TRANSCRIPTION REGULATOR RGT1-RELATED-RELATED"/>
    <property type="match status" value="1"/>
</dbReference>
<keyword evidence="4" id="KW-0805">Transcription regulation</keyword>
<dbReference type="InterPro" id="IPR036864">
    <property type="entry name" value="Zn2-C6_fun-type_DNA-bd_sf"/>
</dbReference>
<dbReference type="SMART" id="SM00066">
    <property type="entry name" value="GAL4"/>
    <property type="match status" value="1"/>
</dbReference>
<evidence type="ECO:0000256" key="7">
    <source>
        <dbReference type="ARBA" id="ARBA00023242"/>
    </source>
</evidence>
<dbReference type="AlphaFoldDB" id="A0A1R3RWV9"/>
<evidence type="ECO:0000256" key="1">
    <source>
        <dbReference type="ARBA" id="ARBA00004123"/>
    </source>
</evidence>
<dbReference type="Pfam" id="PF00172">
    <property type="entry name" value="Zn_clus"/>
    <property type="match status" value="1"/>
</dbReference>
<dbReference type="OMA" id="EWMRTII"/>
<dbReference type="VEuPathDB" id="FungiDB:ASPCADRAFT_2386"/>
<dbReference type="PANTHER" id="PTHR31668:SF18">
    <property type="entry name" value="MALTOSE FERMENTATION REGULATORY PROTEIN MAL13-RELATED"/>
    <property type="match status" value="1"/>
</dbReference>
<dbReference type="GO" id="GO:0003677">
    <property type="term" value="F:DNA binding"/>
    <property type="evidence" value="ECO:0007669"/>
    <property type="project" value="UniProtKB-KW"/>
</dbReference>
<dbReference type="GO" id="GO:0005634">
    <property type="term" value="C:nucleus"/>
    <property type="evidence" value="ECO:0007669"/>
    <property type="project" value="UniProtKB-SubCell"/>
</dbReference>
<evidence type="ECO:0000259" key="8">
    <source>
        <dbReference type="PROSITE" id="PS50048"/>
    </source>
</evidence>
<dbReference type="InterPro" id="IPR001138">
    <property type="entry name" value="Zn2Cys6_DnaBD"/>
</dbReference>
<dbReference type="GO" id="GO:0009893">
    <property type="term" value="P:positive regulation of metabolic process"/>
    <property type="evidence" value="ECO:0007669"/>
    <property type="project" value="UniProtKB-ARBA"/>
</dbReference>
<dbReference type="EMBL" id="KV907495">
    <property type="protein sequence ID" value="OOF98960.1"/>
    <property type="molecule type" value="Genomic_DNA"/>
</dbReference>
<dbReference type="GO" id="GO:0008270">
    <property type="term" value="F:zinc ion binding"/>
    <property type="evidence" value="ECO:0007669"/>
    <property type="project" value="InterPro"/>
</dbReference>
<accession>A0A1R3RWV9</accession>
<evidence type="ECO:0000256" key="5">
    <source>
        <dbReference type="ARBA" id="ARBA00023125"/>
    </source>
</evidence>
<keyword evidence="6" id="KW-0804">Transcription</keyword>
<sequence length="526" mass="58347">MRHRLTKRACDECISRKVKCSGAWPCDTCQNATKQVNCTYLKPARRRGPKVRRYSGAPGEAVADSLTGSSVDHHDVVRVPSVEGGSAPMEDRERAATTIPIEGLASVVRLYQRASYSVWPVVNTEVLLEKLEGGTQDVGTLCLAMALCAATMAQLELAPMPVDDRAVDSAAMASECMRLREANKCQGHLDMRSILVSFFLHVYHAKINKQNSAMMFIQEAVSGARLLKLDEGVDGLDVPDIVANGEIVFLLLWVSERGWAMHVGLEPSYTSPLRLPEEMNAGNNADVKGLLELARLFATFDGFSSARRNAGSSDQPVMTPDGLAETETVLSMLSFGQGDRPCTRMADYCITKEWMRTIIWQEALSRHLLSSKSYTQLMTFKFPAVVSRDLLKSLQGFTESDLLPLGRDQLLKCFEIANSLADTVLFTSSISAYPTFQLGPQDFLHALYQKLLPFLEQDPMLKSILHTKTADALVKAPARLLSMEYDHWTIDEEEDIDHPVDAYSDSLEQCVDPQCILYGDQFDECI</sequence>
<dbReference type="CDD" id="cd00067">
    <property type="entry name" value="GAL4"/>
    <property type="match status" value="1"/>
</dbReference>
<dbReference type="GO" id="GO:0000981">
    <property type="term" value="F:DNA-binding transcription factor activity, RNA polymerase II-specific"/>
    <property type="evidence" value="ECO:0007669"/>
    <property type="project" value="InterPro"/>
</dbReference>
<keyword evidence="3" id="KW-0862">Zinc</keyword>
<evidence type="ECO:0000313" key="10">
    <source>
        <dbReference type="Proteomes" id="UP000188318"/>
    </source>
</evidence>
<evidence type="ECO:0000256" key="4">
    <source>
        <dbReference type="ARBA" id="ARBA00023015"/>
    </source>
</evidence>
<keyword evidence="5" id="KW-0238">DNA-binding</keyword>
<feature type="domain" description="Zn(2)-C6 fungal-type" evidence="8">
    <location>
        <begin position="9"/>
        <end position="40"/>
    </location>
</feature>
<dbReference type="Gene3D" id="4.10.240.10">
    <property type="entry name" value="Zn(2)-C6 fungal-type DNA-binding domain"/>
    <property type="match status" value="1"/>
</dbReference>
<gene>
    <name evidence="9" type="ORF">ASPCADRAFT_2386</name>
</gene>
<keyword evidence="10" id="KW-1185">Reference proteome</keyword>
<evidence type="ECO:0000256" key="3">
    <source>
        <dbReference type="ARBA" id="ARBA00022833"/>
    </source>
</evidence>
<comment type="subcellular location">
    <subcellularLocation>
        <location evidence="1">Nucleus</location>
    </subcellularLocation>
</comment>
<dbReference type="Proteomes" id="UP000188318">
    <property type="component" value="Unassembled WGS sequence"/>
</dbReference>
<dbReference type="SUPFAM" id="SSF57701">
    <property type="entry name" value="Zn2/Cys6 DNA-binding domain"/>
    <property type="match status" value="1"/>
</dbReference>
<evidence type="ECO:0000256" key="2">
    <source>
        <dbReference type="ARBA" id="ARBA00022723"/>
    </source>
</evidence>
<organism evidence="9 10">
    <name type="scientific">Aspergillus carbonarius (strain ITEM 5010)</name>
    <dbReference type="NCBI Taxonomy" id="602072"/>
    <lineage>
        <taxon>Eukaryota</taxon>
        <taxon>Fungi</taxon>
        <taxon>Dikarya</taxon>
        <taxon>Ascomycota</taxon>
        <taxon>Pezizomycotina</taxon>
        <taxon>Eurotiomycetes</taxon>
        <taxon>Eurotiomycetidae</taxon>
        <taxon>Eurotiales</taxon>
        <taxon>Aspergillaceae</taxon>
        <taxon>Aspergillus</taxon>
        <taxon>Aspergillus subgen. Circumdati</taxon>
    </lineage>
</organism>
<keyword evidence="7" id="KW-0539">Nucleus</keyword>
<evidence type="ECO:0000313" key="9">
    <source>
        <dbReference type="EMBL" id="OOF98960.1"/>
    </source>
</evidence>
<protein>
    <recommendedName>
        <fullName evidence="8">Zn(2)-C6 fungal-type domain-containing protein</fullName>
    </recommendedName>
</protein>
<keyword evidence="2" id="KW-0479">Metal-binding</keyword>
<dbReference type="CDD" id="cd12148">
    <property type="entry name" value="fungal_TF_MHR"/>
    <property type="match status" value="1"/>
</dbReference>
<dbReference type="OrthoDB" id="434972at2759"/>
<evidence type="ECO:0000256" key="6">
    <source>
        <dbReference type="ARBA" id="ARBA00023163"/>
    </source>
</evidence>
<dbReference type="InterPro" id="IPR050797">
    <property type="entry name" value="Carb_Metab_Trans_Reg"/>
</dbReference>
<dbReference type="PROSITE" id="PS50048">
    <property type="entry name" value="ZN2_CY6_FUNGAL_2"/>
    <property type="match status" value="1"/>
</dbReference>
<proteinExistence type="predicted"/>
<name>A0A1R3RWV9_ASPC5</name>